<dbReference type="Pfam" id="PF04568">
    <property type="entry name" value="IATP"/>
    <property type="match status" value="1"/>
</dbReference>
<evidence type="ECO:0000256" key="7">
    <source>
        <dbReference type="ARBA" id="ARBA00046200"/>
    </source>
</evidence>
<dbReference type="KEGG" id="pbi:103054505"/>
<evidence type="ECO:0000256" key="8">
    <source>
        <dbReference type="RuleBase" id="RU368087"/>
    </source>
</evidence>
<evidence type="ECO:0000313" key="12">
    <source>
        <dbReference type="RefSeq" id="XP_007434913.1"/>
    </source>
</evidence>
<dbReference type="SUPFAM" id="SSF64602">
    <property type="entry name" value="F1 ATPase inhibitor, IF1, C-terminal domain"/>
    <property type="match status" value="1"/>
</dbReference>
<sequence>MAAVGALFRSGLRGAMALPQRQRAWSSGSDQLGELGKGAGKGGGGGGTIREAGGAFGKREAAAEERYFKEKEREQLANLKRYHEEEISHHKKEIERLQKEIERHKSKIKKLDDD</sequence>
<dbReference type="PANTHER" id="PTHR48417">
    <property type="entry name" value="ATP SYNTHASE F1 SUBUNIT EPSILON"/>
    <property type="match status" value="1"/>
</dbReference>
<accession>A0A9F2WHK7</accession>
<dbReference type="Proteomes" id="UP000695026">
    <property type="component" value="Unplaced"/>
</dbReference>
<dbReference type="CTD" id="93974"/>
<evidence type="ECO:0000256" key="3">
    <source>
        <dbReference type="ARBA" id="ARBA00022946"/>
    </source>
</evidence>
<dbReference type="RefSeq" id="XP_007434913.1">
    <property type="nucleotide sequence ID" value="XM_007434851.2"/>
</dbReference>
<comment type="domain">
    <text evidence="8">Forms an alpha-helical dimer with monomers associated via an antiparallel alpha-helical coiled coil, leaving each N-terminal inhibitory region accessible for interaction with an F1 catalytic domain. The inhibitory N-terminal region binds the alpha(ADP-bound)-beta(ADP-bound) (ATP5F1A-ATP5F1B) interface of F1-ATPase, and also contact the central gamma subunit (ATP5F1C). This dimeric state is favored by pH values below 7.0, and at higher values the dimers associate to form inactive homotetramer, where the inhibitory region is occluded, masking its inhibitory activity.</text>
</comment>
<comment type="subcellular location">
    <subcellularLocation>
        <location evidence="1 8">Mitochondrion</location>
    </subcellularLocation>
</comment>
<dbReference type="AlphaFoldDB" id="A0A9F2WHK7"/>
<evidence type="ECO:0000313" key="11">
    <source>
        <dbReference type="Proteomes" id="UP000695026"/>
    </source>
</evidence>
<evidence type="ECO:0000256" key="5">
    <source>
        <dbReference type="ARBA" id="ARBA00023128"/>
    </source>
</evidence>
<feature type="compositionally biased region" description="Gly residues" evidence="10">
    <location>
        <begin position="35"/>
        <end position="48"/>
    </location>
</feature>
<dbReference type="OrthoDB" id="10045676at2759"/>
<comment type="similarity">
    <text evidence="2 8">Belongs to the ATPase inhibitor family.</text>
</comment>
<dbReference type="OMA" id="HIAIHRE"/>
<keyword evidence="11" id="KW-1185">Reference proteome</keyword>
<reference evidence="12" key="1">
    <citation type="submission" date="2025-08" db="UniProtKB">
        <authorList>
            <consortium name="RefSeq"/>
        </authorList>
    </citation>
    <scope>IDENTIFICATION</scope>
    <source>
        <tissue evidence="12">Liver</tissue>
    </source>
</reference>
<gene>
    <name evidence="12" type="primary">ATP5IF1</name>
</gene>
<evidence type="ECO:0000256" key="6">
    <source>
        <dbReference type="ARBA" id="ARBA00026043"/>
    </source>
</evidence>
<keyword evidence="5 8" id="KW-0496">Mitochondrion</keyword>
<organism evidence="11 12">
    <name type="scientific">Python bivittatus</name>
    <name type="common">Burmese python</name>
    <name type="synonym">Python molurus bivittatus</name>
    <dbReference type="NCBI Taxonomy" id="176946"/>
    <lineage>
        <taxon>Eukaryota</taxon>
        <taxon>Metazoa</taxon>
        <taxon>Chordata</taxon>
        <taxon>Craniata</taxon>
        <taxon>Vertebrata</taxon>
        <taxon>Euteleostomi</taxon>
        <taxon>Lepidosauria</taxon>
        <taxon>Squamata</taxon>
        <taxon>Bifurcata</taxon>
        <taxon>Unidentata</taxon>
        <taxon>Episquamata</taxon>
        <taxon>Toxicofera</taxon>
        <taxon>Serpentes</taxon>
        <taxon>Henophidia</taxon>
        <taxon>Pythonidae</taxon>
        <taxon>Python</taxon>
    </lineage>
</organism>
<protein>
    <recommendedName>
        <fullName evidence="8">ATPase inhibitor, mitochondrial</fullName>
    </recommendedName>
    <alternativeName>
        <fullName evidence="8">ATP synthase F1 subunit epsilon</fullName>
    </alternativeName>
</protein>
<dbReference type="InterPro" id="IPR007648">
    <property type="entry name" value="ATPase_inhibitor_mt"/>
</dbReference>
<evidence type="ECO:0000256" key="1">
    <source>
        <dbReference type="ARBA" id="ARBA00004173"/>
    </source>
</evidence>
<feature type="region of interest" description="Disordered" evidence="10">
    <location>
        <begin position="19"/>
        <end position="56"/>
    </location>
</feature>
<dbReference type="PANTHER" id="PTHR48417:SF1">
    <property type="entry name" value="ATP SYNTHASE F1 SUBUNIT EPSILON"/>
    <property type="match status" value="1"/>
</dbReference>
<dbReference type="FunFam" id="1.20.5.500:FF:000003">
    <property type="entry name" value="ATPase inhibitor B, mitochondrial"/>
    <property type="match status" value="1"/>
</dbReference>
<dbReference type="GO" id="GO:0005739">
    <property type="term" value="C:mitochondrion"/>
    <property type="evidence" value="ECO:0007669"/>
    <property type="project" value="UniProtKB-SubCell"/>
</dbReference>
<comment type="subunit">
    <text evidence="6 8">Homodimer; represents the active form and is present at a pH value below 6.5. Homotetramer; represents the inactive form and is present at a pH value above 7.0.</text>
</comment>
<name>A0A9F2WHK7_PYTBI</name>
<dbReference type="FunFam" id="1.20.5.500:FF:000004">
    <property type="entry name" value="ATPase inhibitor A, mitochondrial"/>
    <property type="match status" value="1"/>
</dbReference>
<comment type="function">
    <text evidence="7">Endogenous F(1)F(o)-ATPase inhibitor limiting ATP depletion when the mitochondrial membrane potential falls below a threshold and the F(1)F(o)-ATP synthase starts hydrolyzing ATP to pump protons out of the mitochondrial matrix. Required to avoid the consumption of cellular ATP when the F(1)F(o)-ATP synthase enzyme acts as an ATP hydrolase. Indirectly acts as a regulator of heme synthesis in erythroid tissues: regulates heme synthesis by modulating the mitochondrial pH and redox potential, allowing FECH to efficiently catalyze the incorporation of iron into protoporphyrin IX to produce heme.</text>
</comment>
<evidence type="ECO:0000256" key="4">
    <source>
        <dbReference type="ARBA" id="ARBA00023054"/>
    </source>
</evidence>
<evidence type="ECO:0000256" key="10">
    <source>
        <dbReference type="SAM" id="MobiDB-lite"/>
    </source>
</evidence>
<evidence type="ECO:0000256" key="2">
    <source>
        <dbReference type="ARBA" id="ARBA00010901"/>
    </source>
</evidence>
<keyword evidence="3" id="KW-0809">Transit peptide</keyword>
<dbReference type="Gene3D" id="1.20.5.500">
    <property type="entry name" value="Single helix bin"/>
    <property type="match status" value="2"/>
</dbReference>
<feature type="coiled-coil region" evidence="9">
    <location>
        <begin position="80"/>
        <end position="114"/>
    </location>
</feature>
<dbReference type="GeneID" id="103054505"/>
<evidence type="ECO:0000256" key="9">
    <source>
        <dbReference type="SAM" id="Coils"/>
    </source>
</evidence>
<keyword evidence="4 9" id="KW-0175">Coiled coil</keyword>
<dbReference type="GO" id="GO:0042030">
    <property type="term" value="F:ATPase inhibitor activity"/>
    <property type="evidence" value="ECO:0007669"/>
    <property type="project" value="UniProtKB-UniRule"/>
</dbReference>
<proteinExistence type="inferred from homology"/>